<dbReference type="EMBL" id="CAJVNV010000219">
    <property type="protein sequence ID" value="CAG8111692.1"/>
    <property type="molecule type" value="Genomic_DNA"/>
</dbReference>
<proteinExistence type="predicted"/>
<dbReference type="OrthoDB" id="77878at2759"/>
<reference evidence="2" key="1">
    <citation type="submission" date="2021-07" db="EMBL/GenBank/DDBJ databases">
        <authorList>
            <person name="Branca A.L. A."/>
        </authorList>
    </citation>
    <scope>NUCLEOTIDE SEQUENCE</scope>
</reference>
<sequence>MFTEADLYVPSYNPPPPEIHPERCIRPSVQEPESWVTGSASPTVTPYPRRSSRYREIRPRLAPTSPPSKAKNEAEHKRTVKTPVISSHDAATQGPRSHSRNYPSYNGESAPHVPVEALQKALKAQVLQSLWVLRKIIMDHDVFNLKFETIEGWMEEIEGVDATAIPIASSVAAQVLAPFKRLDSILTQCITASGPMRSFIIREQTLELLKYILSYAEEYYLVQSSQVYLDIGRWIERITQTNKRK</sequence>
<evidence type="ECO:0000313" key="2">
    <source>
        <dbReference type="EMBL" id="CAG8111692.1"/>
    </source>
</evidence>
<protein>
    <submittedName>
        <fullName evidence="2">Uncharacterized protein</fullName>
    </submittedName>
</protein>
<organism evidence="2 3">
    <name type="scientific">Penicillium nalgiovense</name>
    <dbReference type="NCBI Taxonomy" id="60175"/>
    <lineage>
        <taxon>Eukaryota</taxon>
        <taxon>Fungi</taxon>
        <taxon>Dikarya</taxon>
        <taxon>Ascomycota</taxon>
        <taxon>Pezizomycotina</taxon>
        <taxon>Eurotiomycetes</taxon>
        <taxon>Eurotiomycetidae</taxon>
        <taxon>Eurotiales</taxon>
        <taxon>Aspergillaceae</taxon>
        <taxon>Penicillium</taxon>
    </lineage>
</organism>
<gene>
    <name evidence="2" type="ORF">PNAL_LOCUS4999</name>
</gene>
<comment type="caution">
    <text evidence="2">The sequence shown here is derived from an EMBL/GenBank/DDBJ whole genome shotgun (WGS) entry which is preliminary data.</text>
</comment>
<feature type="compositionally biased region" description="Polar residues" evidence="1">
    <location>
        <begin position="94"/>
        <end position="107"/>
    </location>
</feature>
<feature type="region of interest" description="Disordered" evidence="1">
    <location>
        <begin position="1"/>
        <end position="108"/>
    </location>
</feature>
<evidence type="ECO:0000256" key="1">
    <source>
        <dbReference type="SAM" id="MobiDB-lite"/>
    </source>
</evidence>
<accession>A0A9W4MUJ7</accession>
<dbReference type="Proteomes" id="UP001153461">
    <property type="component" value="Unassembled WGS sequence"/>
</dbReference>
<evidence type="ECO:0000313" key="3">
    <source>
        <dbReference type="Proteomes" id="UP001153461"/>
    </source>
</evidence>
<dbReference type="AlphaFoldDB" id="A0A9W4MUJ7"/>
<name>A0A9W4MUJ7_PENNA</name>